<dbReference type="Proteomes" id="UP000295606">
    <property type="component" value="Unassembled WGS sequence"/>
</dbReference>
<dbReference type="EMBL" id="SMOD01000023">
    <property type="protein sequence ID" value="TDG05119.1"/>
    <property type="molecule type" value="Genomic_DNA"/>
</dbReference>
<accession>A0A4V2ZVG9</accession>
<comment type="caution">
    <text evidence="1">The sequence shown here is derived from an EMBL/GenBank/DDBJ whole genome shotgun (WGS) entry which is preliminary data.</text>
</comment>
<proteinExistence type="predicted"/>
<dbReference type="RefSeq" id="WP_133185885.1">
    <property type="nucleotide sequence ID" value="NZ_SMOD01000023.1"/>
</dbReference>
<reference evidence="1 2" key="1">
    <citation type="submission" date="2019-03" db="EMBL/GenBank/DDBJ databases">
        <title>Paraburkholderia sp. isolated from native Mimosa gymnas in Guartela State Park, Brazil.</title>
        <authorList>
            <person name="Paulitsch F."/>
            <person name="Hungria M."/>
            <person name="Delamuta J.R.M."/>
            <person name="Ribeiro R.A."/>
            <person name="Dall'Agnol R."/>
            <person name="Silva J.S.B."/>
        </authorList>
    </citation>
    <scope>NUCLEOTIDE SEQUENCE [LARGE SCALE GENOMIC DNA]</scope>
    <source>
        <strain evidence="1 2">CNPSo 3008</strain>
    </source>
</reference>
<evidence type="ECO:0000313" key="2">
    <source>
        <dbReference type="Proteomes" id="UP000295606"/>
    </source>
</evidence>
<evidence type="ECO:0000313" key="1">
    <source>
        <dbReference type="EMBL" id="TDG05119.1"/>
    </source>
</evidence>
<organism evidence="1 2">
    <name type="scientific">Paraburkholderia guartelaensis</name>
    <dbReference type="NCBI Taxonomy" id="2546446"/>
    <lineage>
        <taxon>Bacteria</taxon>
        <taxon>Pseudomonadati</taxon>
        <taxon>Pseudomonadota</taxon>
        <taxon>Betaproteobacteria</taxon>
        <taxon>Burkholderiales</taxon>
        <taxon>Burkholderiaceae</taxon>
        <taxon>Paraburkholderia</taxon>
    </lineage>
</organism>
<gene>
    <name evidence="1" type="ORF">E1N52_27180</name>
</gene>
<dbReference type="AlphaFoldDB" id="A0A4V2ZVG9"/>
<name>A0A4V2ZVG9_9BURK</name>
<dbReference type="OrthoDB" id="9857647at2"/>
<protein>
    <submittedName>
        <fullName evidence="1">Uncharacterized protein</fullName>
    </submittedName>
</protein>
<sequence>MYFKGLIAHSDIESEAIYLAAADFHLARQGAQLAYPNSRLVWLFPIDENDVPGHLRGAREEPAGRELLDISRAQEP</sequence>